<evidence type="ECO:0000256" key="1">
    <source>
        <dbReference type="SAM" id="MobiDB-lite"/>
    </source>
</evidence>
<evidence type="ECO:0000313" key="2">
    <source>
        <dbReference type="EMBL" id="RZC71257.1"/>
    </source>
</evidence>
<reference evidence="2 3" key="1">
    <citation type="journal article" date="2018" name="Science">
        <title>The opium poppy genome and morphinan production.</title>
        <authorList>
            <person name="Guo L."/>
            <person name="Winzer T."/>
            <person name="Yang X."/>
            <person name="Li Y."/>
            <person name="Ning Z."/>
            <person name="He Z."/>
            <person name="Teodor R."/>
            <person name="Lu Y."/>
            <person name="Bowser T.A."/>
            <person name="Graham I.A."/>
            <person name="Ye K."/>
        </authorList>
    </citation>
    <scope>NUCLEOTIDE SEQUENCE [LARGE SCALE GENOMIC DNA]</scope>
    <source>
        <strain evidence="3">cv. HN1</strain>
        <tissue evidence="2">Leaves</tissue>
    </source>
</reference>
<dbReference type="EMBL" id="CM010721">
    <property type="protein sequence ID" value="RZC71257.1"/>
    <property type="molecule type" value="Genomic_DNA"/>
</dbReference>
<feature type="compositionally biased region" description="Basic residues" evidence="1">
    <location>
        <begin position="252"/>
        <end position="261"/>
    </location>
</feature>
<dbReference type="Proteomes" id="UP000316621">
    <property type="component" value="Chromosome 7"/>
</dbReference>
<name>A0A4Y7KEI9_PAPSO</name>
<gene>
    <name evidence="2" type="ORF">C5167_034896</name>
</gene>
<proteinExistence type="predicted"/>
<protein>
    <submittedName>
        <fullName evidence="2">Uncharacterized protein</fullName>
    </submittedName>
</protein>
<organism evidence="2 3">
    <name type="scientific">Papaver somniferum</name>
    <name type="common">Opium poppy</name>
    <dbReference type="NCBI Taxonomy" id="3469"/>
    <lineage>
        <taxon>Eukaryota</taxon>
        <taxon>Viridiplantae</taxon>
        <taxon>Streptophyta</taxon>
        <taxon>Embryophyta</taxon>
        <taxon>Tracheophyta</taxon>
        <taxon>Spermatophyta</taxon>
        <taxon>Magnoliopsida</taxon>
        <taxon>Ranunculales</taxon>
        <taxon>Papaveraceae</taxon>
        <taxon>Papaveroideae</taxon>
        <taxon>Papaver</taxon>
    </lineage>
</organism>
<accession>A0A4Y7KEI9</accession>
<evidence type="ECO:0000313" key="3">
    <source>
        <dbReference type="Proteomes" id="UP000316621"/>
    </source>
</evidence>
<dbReference type="Gramene" id="RZC71257">
    <property type="protein sequence ID" value="RZC71257"/>
    <property type="gene ID" value="C5167_034896"/>
</dbReference>
<dbReference type="AlphaFoldDB" id="A0A4Y7KEI9"/>
<feature type="region of interest" description="Disordered" evidence="1">
    <location>
        <begin position="240"/>
        <end position="261"/>
    </location>
</feature>
<keyword evidence="3" id="KW-1185">Reference proteome</keyword>
<sequence>MGVNTTAVVHFCNLKFSHIFTSSSKIDELKSIAKSRWTSLRNSDFYFCYTFDGNKVCLKLDFQLQSMICYCIIHNVDSIDLSIEFVGDSCSSLVESADYDGVVDDDLAEDTATAFIEDIAQVSRPRRLKDWENVIGDVGQRFVGGVDVVRSAVDKHCIFTDYPYAIVKSAPYRYTVKVIFHMMWTFLFCEEICIPINYRKIDLVCAKAYEASSKSKKCKKGAVNMKKFGKRNKKEIEYDEEEPYETSLENKKSKKSSGKKKKEKLIWSKKILFTLSLHMMLTLDFRKNC</sequence>